<gene>
    <name evidence="4" type="ORF">DSM101010T_19040</name>
</gene>
<accession>A0A7J0BIT6</accession>
<dbReference type="PANTHER" id="PTHR47363:SF1">
    <property type="entry name" value="GLUCOKINASE"/>
    <property type="match status" value="1"/>
</dbReference>
<dbReference type="InterPro" id="IPR043129">
    <property type="entry name" value="ATPase_NBD"/>
</dbReference>
<name>A0A7J0BIT6_9BACT</name>
<reference evidence="4 5" key="1">
    <citation type="submission" date="2020-05" db="EMBL/GenBank/DDBJ databases">
        <title>Draft genome sequence of Desulfovibrio sp. strain HN2T.</title>
        <authorList>
            <person name="Ueno A."/>
            <person name="Tamazawa S."/>
            <person name="Tamamura S."/>
            <person name="Murakami T."/>
            <person name="Kiyama T."/>
            <person name="Inomata H."/>
            <person name="Amano Y."/>
            <person name="Miyakawa K."/>
            <person name="Tamaki H."/>
            <person name="Naganuma T."/>
            <person name="Kaneko K."/>
        </authorList>
    </citation>
    <scope>NUCLEOTIDE SEQUENCE [LARGE SCALE GENOMIC DNA]</scope>
    <source>
        <strain evidence="4 5">HN2</strain>
    </source>
</reference>
<organism evidence="4 5">
    <name type="scientific">Desulfovibrio subterraneus</name>
    <dbReference type="NCBI Taxonomy" id="2718620"/>
    <lineage>
        <taxon>Bacteria</taxon>
        <taxon>Pseudomonadati</taxon>
        <taxon>Thermodesulfobacteriota</taxon>
        <taxon>Desulfovibrionia</taxon>
        <taxon>Desulfovibrionales</taxon>
        <taxon>Desulfovibrionaceae</taxon>
        <taxon>Desulfovibrio</taxon>
    </lineage>
</organism>
<dbReference type="EMBL" id="BLVO01000013">
    <property type="protein sequence ID" value="GFM33539.1"/>
    <property type="molecule type" value="Genomic_DNA"/>
</dbReference>
<dbReference type="PANTHER" id="PTHR47363">
    <property type="entry name" value="GLUCOKINASE"/>
    <property type="match status" value="1"/>
</dbReference>
<dbReference type="Proteomes" id="UP000503840">
    <property type="component" value="Unassembled WGS sequence"/>
</dbReference>
<dbReference type="SUPFAM" id="SSF53067">
    <property type="entry name" value="Actin-like ATPase domain"/>
    <property type="match status" value="1"/>
</dbReference>
<keyword evidence="1" id="KW-0808">Transferase</keyword>
<evidence type="ECO:0000313" key="4">
    <source>
        <dbReference type="EMBL" id="GFM33539.1"/>
    </source>
</evidence>
<sequence length="323" mass="34143">MDNMQEPHVKRILVADIGGTNSRFAAFSFSNGELVRQASVWLSTTGATSFAQLLEQLAASPLPCSPQTADAIVLAVAGPVEDGKRASLPNIGWDIDLAALPDSCGCSKALLVNDFLAQAYACLSPAMRDALSILPGTPVEGAPVAVLGAGTGFGHALLVKVTDGVYTALPSEGGHAHFPFVGTEEHAYAEFLHKETGRSQIIGDMVVTGSGMRYLHTFFTGERIPSREVTAKLTPDAPELVWFARFLGRACHDYVLKTLALGGVVLTGGLVSGNPSIARHPAFAQAFMDSDTHGHLLRKIPVHLNTNEEFGLWGAAQLAAMNL</sequence>
<keyword evidence="2 4" id="KW-0418">Kinase</keyword>
<dbReference type="GO" id="GO:0005536">
    <property type="term" value="F:D-glucose binding"/>
    <property type="evidence" value="ECO:0007669"/>
    <property type="project" value="InterPro"/>
</dbReference>
<dbReference type="GO" id="GO:0004340">
    <property type="term" value="F:glucokinase activity"/>
    <property type="evidence" value="ECO:0007669"/>
    <property type="project" value="InterPro"/>
</dbReference>
<evidence type="ECO:0000256" key="1">
    <source>
        <dbReference type="ARBA" id="ARBA00022679"/>
    </source>
</evidence>
<evidence type="ECO:0000256" key="2">
    <source>
        <dbReference type="ARBA" id="ARBA00022777"/>
    </source>
</evidence>
<keyword evidence="5" id="KW-1185">Reference proteome</keyword>
<comment type="similarity">
    <text evidence="3">Belongs to the bacterial glucokinase family.</text>
</comment>
<dbReference type="AlphaFoldDB" id="A0A7J0BIT6"/>
<dbReference type="CDD" id="cd24008">
    <property type="entry name" value="ASKHA_NBD_GLK"/>
    <property type="match status" value="1"/>
</dbReference>
<dbReference type="GO" id="GO:0005524">
    <property type="term" value="F:ATP binding"/>
    <property type="evidence" value="ECO:0007669"/>
    <property type="project" value="InterPro"/>
</dbReference>
<dbReference type="GO" id="GO:0006096">
    <property type="term" value="P:glycolytic process"/>
    <property type="evidence" value="ECO:0007669"/>
    <property type="project" value="InterPro"/>
</dbReference>
<dbReference type="Pfam" id="PF02685">
    <property type="entry name" value="Glucokinase"/>
    <property type="match status" value="1"/>
</dbReference>
<evidence type="ECO:0000256" key="3">
    <source>
        <dbReference type="RuleBase" id="RU004046"/>
    </source>
</evidence>
<proteinExistence type="inferred from homology"/>
<dbReference type="Gene3D" id="3.30.420.40">
    <property type="match status" value="1"/>
</dbReference>
<dbReference type="InterPro" id="IPR003836">
    <property type="entry name" value="Glucokinase"/>
</dbReference>
<evidence type="ECO:0000313" key="5">
    <source>
        <dbReference type="Proteomes" id="UP000503840"/>
    </source>
</evidence>
<dbReference type="Gene3D" id="3.40.367.20">
    <property type="match status" value="1"/>
</dbReference>
<comment type="caution">
    <text evidence="4">The sequence shown here is derived from an EMBL/GenBank/DDBJ whole genome shotgun (WGS) entry which is preliminary data.</text>
</comment>
<protein>
    <submittedName>
        <fullName evidence="4">Glucokinase</fullName>
    </submittedName>
</protein>